<sequence length="170" mass="17705">MDLAYAYAVPPVRSGTPLSAIIRHALCGAAEAVAARDLRWPAVLAQLQMLRAAGRRSVRIVDAACGDGALLLPALGRARALGFVAIEARGVDGDAAALARARRAAAAMADLAIEVQFERGSVEAALREEAAFPADILLYAAERSEMARFAALARRAGDMTLGGPRRAAGQ</sequence>
<evidence type="ECO:0000313" key="1">
    <source>
        <dbReference type="EMBL" id="NJB96614.1"/>
    </source>
</evidence>
<proteinExistence type="predicted"/>
<dbReference type="SUPFAM" id="SSF53335">
    <property type="entry name" value="S-adenosyl-L-methionine-dependent methyltransferases"/>
    <property type="match status" value="1"/>
</dbReference>
<protein>
    <recommendedName>
        <fullName evidence="3">Methyltransferase family protein</fullName>
    </recommendedName>
</protein>
<dbReference type="EMBL" id="JAATJB010000002">
    <property type="protein sequence ID" value="NJB96614.1"/>
    <property type="molecule type" value="Genomic_DNA"/>
</dbReference>
<keyword evidence="2" id="KW-1185">Reference proteome</keyword>
<dbReference type="RefSeq" id="WP_125975692.1">
    <property type="nucleotide sequence ID" value="NZ_JAATJB010000002.1"/>
</dbReference>
<dbReference type="AlphaFoldDB" id="A0A7X5XWI6"/>
<accession>A0A7X5XWI6</accession>
<gene>
    <name evidence="1" type="ORF">GGR89_000914</name>
</gene>
<dbReference type="Proteomes" id="UP000531251">
    <property type="component" value="Unassembled WGS sequence"/>
</dbReference>
<comment type="caution">
    <text evidence="1">The sequence shown here is derived from an EMBL/GenBank/DDBJ whole genome shotgun (WGS) entry which is preliminary data.</text>
</comment>
<name>A0A7X5XWI6_9SPHN</name>
<evidence type="ECO:0008006" key="3">
    <source>
        <dbReference type="Google" id="ProtNLM"/>
    </source>
</evidence>
<organism evidence="1 2">
    <name type="scientific">Sphingomonas trueperi</name>
    <dbReference type="NCBI Taxonomy" id="53317"/>
    <lineage>
        <taxon>Bacteria</taxon>
        <taxon>Pseudomonadati</taxon>
        <taxon>Pseudomonadota</taxon>
        <taxon>Alphaproteobacteria</taxon>
        <taxon>Sphingomonadales</taxon>
        <taxon>Sphingomonadaceae</taxon>
        <taxon>Sphingomonas</taxon>
    </lineage>
</organism>
<dbReference type="Gene3D" id="3.40.50.150">
    <property type="entry name" value="Vaccinia Virus protein VP39"/>
    <property type="match status" value="1"/>
</dbReference>
<evidence type="ECO:0000313" key="2">
    <source>
        <dbReference type="Proteomes" id="UP000531251"/>
    </source>
</evidence>
<dbReference type="InterPro" id="IPR029063">
    <property type="entry name" value="SAM-dependent_MTases_sf"/>
</dbReference>
<reference evidence="1 2" key="1">
    <citation type="submission" date="2020-03" db="EMBL/GenBank/DDBJ databases">
        <title>Genomic Encyclopedia of Type Strains, Phase IV (KMG-IV): sequencing the most valuable type-strain genomes for metagenomic binning, comparative biology and taxonomic classification.</title>
        <authorList>
            <person name="Goeker M."/>
        </authorList>
    </citation>
    <scope>NUCLEOTIDE SEQUENCE [LARGE SCALE GENOMIC DNA]</scope>
    <source>
        <strain evidence="1 2">DSM 7225</strain>
    </source>
</reference>